<dbReference type="Gene3D" id="2.20.230.10">
    <property type="entry name" value="Resuscitation-promoting factor rpfb"/>
    <property type="match status" value="1"/>
</dbReference>
<dbReference type="Pfam" id="PF07501">
    <property type="entry name" value="G5"/>
    <property type="match status" value="1"/>
</dbReference>
<evidence type="ECO:0000256" key="3">
    <source>
        <dbReference type="ARBA" id="ARBA00022801"/>
    </source>
</evidence>
<keyword evidence="3" id="KW-0378">Hydrolase</keyword>
<comment type="caution">
    <text evidence="6">The sequence shown here is derived from an EMBL/GenBank/DDBJ whole genome shotgun (WGS) entry which is preliminary data.</text>
</comment>
<feature type="domain" description="G5" evidence="5">
    <location>
        <begin position="366"/>
        <end position="446"/>
    </location>
</feature>
<sequence>MSKPQYETYEQQPQYAPPSEPHGSYDAYETYETYDRHAAHGPGYGYEGGGTGGGPATQVFTAGEFRAADEFDRAEGFAGNGVPTQVFGVGGAAVDELPTRVFTPDAFGGGGFAAEPGWASEPESESGGAARADGRTDELAHGGSGEPADGRSDGRAGARRAARRRRSAQRPDGLRRLLPQALVVAFLAGGTSAFVANDKAVQLSVDGKSRTLHTFADDVGELLADEGVDVGAHDIVAPTAATALASGDEIAVRYGRPVRLTLDGQRRKVWTTARTVDGALHQLGVRAEGAYLSTSRSKRIAREGLDLDVRTERTVTIMADGRSRTIRTNAATVGEAVEESGVTLRGSDTTSVPTASFPRDGQTVTVMRISGRKEVREEPIPFETRKTEDASLPRGTEVVSQAGRAGARRITYSVRTVNGVRQKPKRLRSEVVREPQPRIVKVGTKAQPTAVAGAEGLNWGALAACESGGRASAVDPSGTYGGLYQFDTRTWQGLGGSGRPQDAPAAEQTHRAKKLYVQRGASPWPHCGRRL</sequence>
<organism evidence="6 7">
    <name type="scientific">Streptomyces lasiicapitis</name>
    <dbReference type="NCBI Taxonomy" id="1923961"/>
    <lineage>
        <taxon>Bacteria</taxon>
        <taxon>Bacillati</taxon>
        <taxon>Actinomycetota</taxon>
        <taxon>Actinomycetes</taxon>
        <taxon>Kitasatosporales</taxon>
        <taxon>Streptomycetaceae</taxon>
        <taxon>Streptomyces</taxon>
    </lineage>
</organism>
<dbReference type="InterPro" id="IPR010618">
    <property type="entry name" value="RPF"/>
</dbReference>
<dbReference type="Pfam" id="PF06737">
    <property type="entry name" value="Transglycosylas"/>
    <property type="match status" value="1"/>
</dbReference>
<dbReference type="InterPro" id="IPR007137">
    <property type="entry name" value="DUF348"/>
</dbReference>
<feature type="compositionally biased region" description="Basic residues" evidence="4">
    <location>
        <begin position="157"/>
        <end position="168"/>
    </location>
</feature>
<dbReference type="Gene3D" id="1.10.530.10">
    <property type="match status" value="1"/>
</dbReference>
<dbReference type="PROSITE" id="PS51109">
    <property type="entry name" value="G5"/>
    <property type="match status" value="1"/>
</dbReference>
<feature type="region of interest" description="Disordered" evidence="4">
    <location>
        <begin position="112"/>
        <end position="172"/>
    </location>
</feature>
<protein>
    <recommendedName>
        <fullName evidence="5">G5 domain-containing protein</fullName>
    </recommendedName>
</protein>
<evidence type="ECO:0000256" key="4">
    <source>
        <dbReference type="SAM" id="MobiDB-lite"/>
    </source>
</evidence>
<accession>A0ABQ2MQM6</accession>
<evidence type="ECO:0000313" key="7">
    <source>
        <dbReference type="Proteomes" id="UP000656881"/>
    </source>
</evidence>
<dbReference type="EMBL" id="BMNG01000018">
    <property type="protein sequence ID" value="GGO55876.1"/>
    <property type="molecule type" value="Genomic_DNA"/>
</dbReference>
<feature type="compositionally biased region" description="Gly residues" evidence="4">
    <location>
        <begin position="42"/>
        <end position="55"/>
    </location>
</feature>
<reference evidence="7" key="1">
    <citation type="journal article" date="2019" name="Int. J. Syst. Evol. Microbiol.">
        <title>The Global Catalogue of Microorganisms (GCM) 10K type strain sequencing project: providing services to taxonomists for standard genome sequencing and annotation.</title>
        <authorList>
            <consortium name="The Broad Institute Genomics Platform"/>
            <consortium name="The Broad Institute Genome Sequencing Center for Infectious Disease"/>
            <person name="Wu L."/>
            <person name="Ma J."/>
        </authorList>
    </citation>
    <scope>NUCLEOTIDE SEQUENCE [LARGE SCALE GENOMIC DNA]</scope>
    <source>
        <strain evidence="7">CGMCC 4.7349</strain>
    </source>
</reference>
<dbReference type="PANTHER" id="PTHR39160:SF4">
    <property type="entry name" value="RESUSCITATION-PROMOTING FACTOR RPFB"/>
    <property type="match status" value="1"/>
</dbReference>
<feature type="region of interest" description="Disordered" evidence="4">
    <location>
        <begin position="1"/>
        <end position="57"/>
    </location>
</feature>
<evidence type="ECO:0000256" key="1">
    <source>
        <dbReference type="ARBA" id="ARBA00010830"/>
    </source>
</evidence>
<proteinExistence type="inferred from homology"/>
<dbReference type="PANTHER" id="PTHR39160">
    <property type="entry name" value="CELL WALL-BINDING PROTEIN YOCH"/>
    <property type="match status" value="1"/>
</dbReference>
<dbReference type="Proteomes" id="UP000656881">
    <property type="component" value="Unassembled WGS sequence"/>
</dbReference>
<dbReference type="SMART" id="SM01208">
    <property type="entry name" value="G5"/>
    <property type="match status" value="1"/>
</dbReference>
<feature type="compositionally biased region" description="Low complexity" evidence="4">
    <location>
        <begin position="1"/>
        <end position="14"/>
    </location>
</feature>
<evidence type="ECO:0000313" key="6">
    <source>
        <dbReference type="EMBL" id="GGO55876.1"/>
    </source>
</evidence>
<evidence type="ECO:0000256" key="2">
    <source>
        <dbReference type="ARBA" id="ARBA00022729"/>
    </source>
</evidence>
<keyword evidence="2" id="KW-0732">Signal</keyword>
<dbReference type="Pfam" id="PF03990">
    <property type="entry name" value="DUF348"/>
    <property type="match status" value="3"/>
</dbReference>
<name>A0ABQ2MQM6_9ACTN</name>
<dbReference type="InterPro" id="IPR023346">
    <property type="entry name" value="Lysozyme-like_dom_sf"/>
</dbReference>
<comment type="similarity">
    <text evidence="1">Belongs to the transglycosylase family. Rpf subfamily.</text>
</comment>
<keyword evidence="7" id="KW-1185">Reference proteome</keyword>
<dbReference type="CDD" id="cd13925">
    <property type="entry name" value="RPF"/>
    <property type="match status" value="1"/>
</dbReference>
<dbReference type="SUPFAM" id="SSF53955">
    <property type="entry name" value="Lysozyme-like"/>
    <property type="match status" value="1"/>
</dbReference>
<gene>
    <name evidence="6" type="ORF">GCM10012286_69030</name>
</gene>
<dbReference type="InterPro" id="IPR011098">
    <property type="entry name" value="G5_dom"/>
</dbReference>
<dbReference type="RefSeq" id="WP_189176941.1">
    <property type="nucleotide sequence ID" value="NZ_BMNG01000018.1"/>
</dbReference>
<dbReference type="InterPro" id="IPR051933">
    <property type="entry name" value="Resuscitation_pf_RpfB"/>
</dbReference>
<evidence type="ECO:0000259" key="5">
    <source>
        <dbReference type="PROSITE" id="PS51109"/>
    </source>
</evidence>